<proteinExistence type="predicted"/>
<feature type="chain" id="PRO_5026859226" description="Long-chain fatty acid transport protein" evidence="1">
    <location>
        <begin position="21"/>
        <end position="419"/>
    </location>
</feature>
<dbReference type="SUPFAM" id="SSF56935">
    <property type="entry name" value="Porins"/>
    <property type="match status" value="1"/>
</dbReference>
<name>A0A6L9EB28_9FLAO</name>
<keyword evidence="3" id="KW-1185">Reference proteome</keyword>
<organism evidence="2 3">
    <name type="scientific">Poritiphilus flavus</name>
    <dbReference type="NCBI Taxonomy" id="2697053"/>
    <lineage>
        <taxon>Bacteria</taxon>
        <taxon>Pseudomonadati</taxon>
        <taxon>Bacteroidota</taxon>
        <taxon>Flavobacteriia</taxon>
        <taxon>Flavobacteriales</taxon>
        <taxon>Flavobacteriaceae</taxon>
        <taxon>Poritiphilus</taxon>
    </lineage>
</organism>
<dbReference type="RefSeq" id="WP_161434980.1">
    <property type="nucleotide sequence ID" value="NZ_WXYO01000003.1"/>
</dbReference>
<dbReference type="AlphaFoldDB" id="A0A6L9EB28"/>
<reference evidence="2 3" key="1">
    <citation type="submission" date="2020-01" db="EMBL/GenBank/DDBJ databases">
        <title>Bacteria diversity of Porities sp.</title>
        <authorList>
            <person name="Wang G."/>
        </authorList>
    </citation>
    <scope>NUCLEOTIDE SEQUENCE [LARGE SCALE GENOMIC DNA]</scope>
    <source>
        <strain evidence="2 3">R33</strain>
    </source>
</reference>
<gene>
    <name evidence="2" type="ORF">GTQ38_08040</name>
</gene>
<accession>A0A6L9EB28</accession>
<feature type="signal peptide" evidence="1">
    <location>
        <begin position="1"/>
        <end position="20"/>
    </location>
</feature>
<dbReference type="Gene3D" id="2.40.160.60">
    <property type="entry name" value="Outer membrane protein transport protein (OMPP1/FadL/TodX)"/>
    <property type="match status" value="1"/>
</dbReference>
<evidence type="ECO:0000313" key="2">
    <source>
        <dbReference type="EMBL" id="NAS11946.1"/>
    </source>
</evidence>
<dbReference type="Proteomes" id="UP000475249">
    <property type="component" value="Unassembled WGS sequence"/>
</dbReference>
<comment type="caution">
    <text evidence="2">The sequence shown here is derived from an EMBL/GenBank/DDBJ whole genome shotgun (WGS) entry which is preliminary data.</text>
</comment>
<evidence type="ECO:0000313" key="3">
    <source>
        <dbReference type="Proteomes" id="UP000475249"/>
    </source>
</evidence>
<evidence type="ECO:0000256" key="1">
    <source>
        <dbReference type="SAM" id="SignalP"/>
    </source>
</evidence>
<sequence>MMNRQSLLAFMCCLPLFVLGQTNNLTGSPYSLFGLGVSTNANIGKNSALGRGGYALSGEEFINPLNPASYAGIPEKSFLFDVGFLTEISTLSNGNREEQRVAGSFSNIALATSLDAKSSIGLSITPFTDVGYSLIGLESNAEGSFDVFTANVFGSGALNDLRLAYGYAVVPQLRVGAALSYLFGTIEERESVQAGSSFISPSTLNVTDENRYSGIRLGIGVQYDLNPKFTLAWGVNLPTNLAGSRDRSVAKTLDFVPFEVSTETDLDLDDFKLPLELNTGLVYSPIPSLFINADYALKLWGATEQQDNVGEFRDQYVYSLGAEYIANPKGFKFWERIGFRAGYNYDSGYLSVNETAINTTTFTAGLGIPLGFSSLSRLNLSFARSFRGDTGGILVEERFNTINVNLSLRDFWFFKRKIE</sequence>
<keyword evidence="1" id="KW-0732">Signal</keyword>
<protein>
    <recommendedName>
        <fullName evidence="4">Long-chain fatty acid transport protein</fullName>
    </recommendedName>
</protein>
<dbReference type="EMBL" id="WXYO01000003">
    <property type="protein sequence ID" value="NAS11946.1"/>
    <property type="molecule type" value="Genomic_DNA"/>
</dbReference>
<evidence type="ECO:0008006" key="4">
    <source>
        <dbReference type="Google" id="ProtNLM"/>
    </source>
</evidence>